<sequence>MAMPNVVGVLLAAGAGSRFTGPTHKLLARLDATRDRPSETVVERALASLVAADIGPVVVVTGAADLDALLAPGRAASPGTSGPSDQRPGETSGRTSPTDEQPAVTVAHNPRWADGQATSVQVGIDAARRLGADRVVFGLGDQPGVTSAAWRTVAAASAGATITVASYDGRRGNPVAVGTELWELLPDEGDEGARSLMRLRPDLVVEVACSGSSDDIDTTEDLRRWQNNSSTNSP</sequence>
<dbReference type="EMBL" id="AP012057">
    <property type="protein sequence ID" value="BAN03655.1"/>
    <property type="molecule type" value="Genomic_DNA"/>
</dbReference>
<dbReference type="InterPro" id="IPR025877">
    <property type="entry name" value="MobA-like_NTP_Trfase"/>
</dbReference>
<dbReference type="Pfam" id="PF12804">
    <property type="entry name" value="NTP_transf_3"/>
    <property type="match status" value="1"/>
</dbReference>
<dbReference type="Gene3D" id="3.90.550.10">
    <property type="entry name" value="Spore Coat Polysaccharide Biosynthesis Protein SpsA, Chain A"/>
    <property type="match status" value="1"/>
</dbReference>
<dbReference type="SUPFAM" id="SSF53448">
    <property type="entry name" value="Nucleotide-diphospho-sugar transferases"/>
    <property type="match status" value="1"/>
</dbReference>
<dbReference type="PANTHER" id="PTHR43777">
    <property type="entry name" value="MOLYBDENUM COFACTOR CYTIDYLYLTRANSFERASE"/>
    <property type="match status" value="1"/>
</dbReference>
<evidence type="ECO:0000313" key="3">
    <source>
        <dbReference type="EMBL" id="BAN03655.1"/>
    </source>
</evidence>
<protein>
    <recommendedName>
        <fullName evidence="2">MobA-like NTP transferase domain-containing protein</fullName>
    </recommendedName>
</protein>
<organism evidence="3 4">
    <name type="scientific">Ilumatobacter coccineus (strain NBRC 103263 / KCTC 29153 / YM16-304)</name>
    <dbReference type="NCBI Taxonomy" id="1313172"/>
    <lineage>
        <taxon>Bacteria</taxon>
        <taxon>Bacillati</taxon>
        <taxon>Actinomycetota</taxon>
        <taxon>Acidimicrobiia</taxon>
        <taxon>Acidimicrobiales</taxon>
        <taxon>Ilumatobacteraceae</taxon>
        <taxon>Ilumatobacter</taxon>
    </lineage>
</organism>
<evidence type="ECO:0000259" key="2">
    <source>
        <dbReference type="Pfam" id="PF12804"/>
    </source>
</evidence>
<proteinExistence type="predicted"/>
<feature type="compositionally biased region" description="Polar residues" evidence="1">
    <location>
        <begin position="225"/>
        <end position="234"/>
    </location>
</feature>
<name>A0A6C7EF42_ILUCY</name>
<evidence type="ECO:0000313" key="4">
    <source>
        <dbReference type="Proteomes" id="UP000011863"/>
    </source>
</evidence>
<gene>
    <name evidence="3" type="ORF">YM304_33410</name>
</gene>
<dbReference type="PANTHER" id="PTHR43777:SF1">
    <property type="entry name" value="MOLYBDENUM COFACTOR CYTIDYLYLTRANSFERASE"/>
    <property type="match status" value="1"/>
</dbReference>
<dbReference type="AlphaFoldDB" id="A0A6C7EF42"/>
<accession>A0A6C7EF42</accession>
<dbReference type="KEGG" id="aym:YM304_33410"/>
<dbReference type="InterPro" id="IPR029044">
    <property type="entry name" value="Nucleotide-diphossugar_trans"/>
</dbReference>
<feature type="region of interest" description="Disordered" evidence="1">
    <location>
        <begin position="73"/>
        <end position="114"/>
    </location>
</feature>
<dbReference type="Proteomes" id="UP000011863">
    <property type="component" value="Chromosome"/>
</dbReference>
<dbReference type="GO" id="GO:0016779">
    <property type="term" value="F:nucleotidyltransferase activity"/>
    <property type="evidence" value="ECO:0007669"/>
    <property type="project" value="UniProtKB-ARBA"/>
</dbReference>
<keyword evidence="4" id="KW-1185">Reference proteome</keyword>
<dbReference type="CDD" id="cd04182">
    <property type="entry name" value="GT_2_like_f"/>
    <property type="match status" value="1"/>
</dbReference>
<feature type="domain" description="MobA-like NTP transferase" evidence="2">
    <location>
        <begin position="8"/>
        <end position="198"/>
    </location>
</feature>
<evidence type="ECO:0000256" key="1">
    <source>
        <dbReference type="SAM" id="MobiDB-lite"/>
    </source>
</evidence>
<feature type="region of interest" description="Disordered" evidence="1">
    <location>
        <begin position="211"/>
        <end position="234"/>
    </location>
</feature>
<reference evidence="3 4" key="1">
    <citation type="journal article" date="2013" name="Int. J. Syst. Evol. Microbiol.">
        <title>Ilumatobacter nonamiense sp. nov. and Ilumatobacter coccineum sp. nov., isolated from seashore sand.</title>
        <authorList>
            <person name="Matsumoto A."/>
            <person name="Kasai H."/>
            <person name="Matsuo Y."/>
            <person name="Shizuri Y."/>
            <person name="Ichikawa N."/>
            <person name="Fujita N."/>
            <person name="Omura S."/>
            <person name="Takahashi Y."/>
        </authorList>
    </citation>
    <scope>NUCLEOTIDE SEQUENCE [LARGE SCALE GENOMIC DNA]</scope>
    <source>
        <strain evidence="4">NBRC 103263 / KCTC 29153 / YM16-304</strain>
    </source>
</reference>